<keyword evidence="3" id="KW-0238">DNA-binding</keyword>
<keyword evidence="8" id="KW-1185">Reference proteome</keyword>
<dbReference type="SUPFAM" id="SSF53850">
    <property type="entry name" value="Periplasmic binding protein-like II"/>
    <property type="match status" value="1"/>
</dbReference>
<protein>
    <submittedName>
        <fullName evidence="7">LysR family transcriptional regulator</fullName>
    </submittedName>
</protein>
<keyword evidence="4" id="KW-0804">Transcription</keyword>
<dbReference type="Gene3D" id="1.10.10.10">
    <property type="entry name" value="Winged helix-like DNA-binding domain superfamily/Winged helix DNA-binding domain"/>
    <property type="match status" value="1"/>
</dbReference>
<proteinExistence type="inferred from homology"/>
<dbReference type="InterPro" id="IPR000847">
    <property type="entry name" value="LysR_HTH_N"/>
</dbReference>
<dbReference type="Gene3D" id="3.40.190.290">
    <property type="match status" value="1"/>
</dbReference>
<gene>
    <name evidence="7" type="ORF">GCM10023090_15140</name>
</gene>
<dbReference type="InterPro" id="IPR005119">
    <property type="entry name" value="LysR_subst-bd"/>
</dbReference>
<comment type="caution">
    <text evidence="7">The sequence shown here is derived from an EMBL/GenBank/DDBJ whole genome shotgun (WGS) entry which is preliminary data.</text>
</comment>
<feature type="compositionally biased region" description="Pro residues" evidence="5">
    <location>
        <begin position="1"/>
        <end position="12"/>
    </location>
</feature>
<feature type="domain" description="HTH lysR-type" evidence="6">
    <location>
        <begin position="45"/>
        <end position="102"/>
    </location>
</feature>
<accession>A0ABP8L7J0</accession>
<feature type="region of interest" description="Disordered" evidence="5">
    <location>
        <begin position="1"/>
        <end position="43"/>
    </location>
</feature>
<name>A0ABP8L7J0_9BURK</name>
<dbReference type="Proteomes" id="UP001501788">
    <property type="component" value="Unassembled WGS sequence"/>
</dbReference>
<evidence type="ECO:0000256" key="1">
    <source>
        <dbReference type="ARBA" id="ARBA00009437"/>
    </source>
</evidence>
<dbReference type="PANTHER" id="PTHR30427:SF1">
    <property type="entry name" value="TRANSCRIPTIONAL ACTIVATOR PROTEIN LYSR"/>
    <property type="match status" value="1"/>
</dbReference>
<dbReference type="Pfam" id="PF00126">
    <property type="entry name" value="HTH_1"/>
    <property type="match status" value="1"/>
</dbReference>
<dbReference type="PRINTS" id="PR00039">
    <property type="entry name" value="HTHLYSR"/>
</dbReference>
<evidence type="ECO:0000256" key="3">
    <source>
        <dbReference type="ARBA" id="ARBA00023125"/>
    </source>
</evidence>
<dbReference type="PROSITE" id="PS50931">
    <property type="entry name" value="HTH_LYSR"/>
    <property type="match status" value="1"/>
</dbReference>
<dbReference type="EMBL" id="BAABEX010000009">
    <property type="protein sequence ID" value="GAA4423199.1"/>
    <property type="molecule type" value="Genomic_DNA"/>
</dbReference>
<dbReference type="SUPFAM" id="SSF46785">
    <property type="entry name" value="Winged helix' DNA-binding domain"/>
    <property type="match status" value="1"/>
</dbReference>
<sequence>MASHAPSPPTPASPRARRRGSNGPRTTAVGPTPDAVPARAAPPRITHRQLEVFRAVMTTGSVTAAAALLHSSQPTLSREIARFEQLLGYPLFERTPGRLRPHARALALWDEVQRAWTGLERVADRALALGRSEAAELAVACVPALAQALLPGAAARLLAQRPGLALSVTPQESPLLEEWLSAQRFDLGLSEQRGAPPGTTAEPLLAVDELAVLPAGHPLAAKPRLRAQDFDGLPFVSLAPDDPYRRAIDAWMAESGVARRMAVQTHSAVAVCAMVQHGLGVGIVNPLTALACAGPGLVLRPLATSLPFCVTLLRPAHRPHAPEADLLAQALHAEAAALRQRLAALVGEEKIFAIKK</sequence>
<feature type="compositionally biased region" description="Low complexity" evidence="5">
    <location>
        <begin position="21"/>
        <end position="43"/>
    </location>
</feature>
<evidence type="ECO:0000313" key="8">
    <source>
        <dbReference type="Proteomes" id="UP001501788"/>
    </source>
</evidence>
<evidence type="ECO:0000313" key="7">
    <source>
        <dbReference type="EMBL" id="GAA4423199.1"/>
    </source>
</evidence>
<evidence type="ECO:0000256" key="4">
    <source>
        <dbReference type="ARBA" id="ARBA00023163"/>
    </source>
</evidence>
<comment type="similarity">
    <text evidence="1">Belongs to the LysR transcriptional regulatory family.</text>
</comment>
<organism evidence="7 8">
    <name type="scientific">Acidovorax lacteus</name>
    <dbReference type="NCBI Taxonomy" id="1924988"/>
    <lineage>
        <taxon>Bacteria</taxon>
        <taxon>Pseudomonadati</taxon>
        <taxon>Pseudomonadota</taxon>
        <taxon>Betaproteobacteria</taxon>
        <taxon>Burkholderiales</taxon>
        <taxon>Comamonadaceae</taxon>
        <taxon>Acidovorax</taxon>
    </lineage>
</organism>
<dbReference type="PANTHER" id="PTHR30427">
    <property type="entry name" value="TRANSCRIPTIONAL ACTIVATOR PROTEIN LYSR"/>
    <property type="match status" value="1"/>
</dbReference>
<evidence type="ECO:0000256" key="2">
    <source>
        <dbReference type="ARBA" id="ARBA00023015"/>
    </source>
</evidence>
<dbReference type="InterPro" id="IPR036388">
    <property type="entry name" value="WH-like_DNA-bd_sf"/>
</dbReference>
<dbReference type="Pfam" id="PF03466">
    <property type="entry name" value="LysR_substrate"/>
    <property type="match status" value="1"/>
</dbReference>
<reference evidence="8" key="1">
    <citation type="journal article" date="2019" name="Int. J. Syst. Evol. Microbiol.">
        <title>The Global Catalogue of Microorganisms (GCM) 10K type strain sequencing project: providing services to taxonomists for standard genome sequencing and annotation.</title>
        <authorList>
            <consortium name="The Broad Institute Genomics Platform"/>
            <consortium name="The Broad Institute Genome Sequencing Center for Infectious Disease"/>
            <person name="Wu L."/>
            <person name="Ma J."/>
        </authorList>
    </citation>
    <scope>NUCLEOTIDE SEQUENCE [LARGE SCALE GENOMIC DNA]</scope>
    <source>
        <strain evidence="8">JCM 31890</strain>
    </source>
</reference>
<dbReference type="InterPro" id="IPR036390">
    <property type="entry name" value="WH_DNA-bd_sf"/>
</dbReference>
<dbReference type="RefSeq" id="WP_345062846.1">
    <property type="nucleotide sequence ID" value="NZ_BAABEX010000009.1"/>
</dbReference>
<dbReference type="NCBIfam" id="NF008239">
    <property type="entry name" value="PRK11013.1"/>
    <property type="match status" value="1"/>
</dbReference>
<evidence type="ECO:0000259" key="6">
    <source>
        <dbReference type="PROSITE" id="PS50931"/>
    </source>
</evidence>
<evidence type="ECO:0000256" key="5">
    <source>
        <dbReference type="SAM" id="MobiDB-lite"/>
    </source>
</evidence>
<keyword evidence="2" id="KW-0805">Transcription regulation</keyword>